<dbReference type="Gene3D" id="3.40.50.11440">
    <property type="match status" value="1"/>
</dbReference>
<dbReference type="EMBL" id="JAVHUY010000004">
    <property type="protein sequence ID" value="MDQ7904033.1"/>
    <property type="molecule type" value="Genomic_DNA"/>
</dbReference>
<evidence type="ECO:0000256" key="1">
    <source>
        <dbReference type="SAM" id="MobiDB-lite"/>
    </source>
</evidence>
<organism evidence="3 4">
    <name type="scientific">Phytohabitans maris</name>
    <dbReference type="NCBI Taxonomy" id="3071409"/>
    <lineage>
        <taxon>Bacteria</taxon>
        <taxon>Bacillati</taxon>
        <taxon>Actinomycetota</taxon>
        <taxon>Actinomycetes</taxon>
        <taxon>Micromonosporales</taxon>
        <taxon>Micromonosporaceae</taxon>
    </lineage>
</organism>
<dbReference type="InterPro" id="IPR018657">
    <property type="entry name" value="LarA-like_N"/>
</dbReference>
<keyword evidence="4" id="KW-1185">Reference proteome</keyword>
<name>A0ABU0ZAG0_9ACTN</name>
<dbReference type="Pfam" id="PF09861">
    <property type="entry name" value="Lar_N"/>
    <property type="match status" value="1"/>
</dbReference>
<feature type="compositionally biased region" description="Low complexity" evidence="1">
    <location>
        <begin position="104"/>
        <end position="114"/>
    </location>
</feature>
<feature type="region of interest" description="Disordered" evidence="1">
    <location>
        <begin position="43"/>
        <end position="128"/>
    </location>
</feature>
<dbReference type="Proteomes" id="UP001230908">
    <property type="component" value="Unassembled WGS sequence"/>
</dbReference>
<evidence type="ECO:0000313" key="3">
    <source>
        <dbReference type="EMBL" id="MDQ7904033.1"/>
    </source>
</evidence>
<protein>
    <submittedName>
        <fullName evidence="3">Lactate racemase domain-containing protein</fullName>
    </submittedName>
</protein>
<dbReference type="RefSeq" id="WP_308711308.1">
    <property type="nucleotide sequence ID" value="NZ_JAVHUY010000004.1"/>
</dbReference>
<proteinExistence type="predicted"/>
<evidence type="ECO:0000313" key="4">
    <source>
        <dbReference type="Proteomes" id="UP001230908"/>
    </source>
</evidence>
<evidence type="ECO:0000259" key="2">
    <source>
        <dbReference type="Pfam" id="PF09861"/>
    </source>
</evidence>
<sequence length="128" mass="13584">MLVELAYGSAGLVVELPDRRTTVITPHARPAAADERAELRRALRHPVAGPPLRERVRRGQTVAISACDGTRPRSPPTARTPPSASSPKAPRRSRTSHAVDRVTAGASGFLAAAATPPKPLVRARRGYA</sequence>
<feature type="domain" description="LarA-like N-terminal" evidence="2">
    <location>
        <begin position="7"/>
        <end position="74"/>
    </location>
</feature>
<comment type="caution">
    <text evidence="3">The sequence shown here is derived from an EMBL/GenBank/DDBJ whole genome shotgun (WGS) entry which is preliminary data.</text>
</comment>
<gene>
    <name evidence="3" type="ORF">RB614_05790</name>
</gene>
<reference evidence="3 4" key="1">
    <citation type="submission" date="2023-08" db="EMBL/GenBank/DDBJ databases">
        <title>Phytohabitans sansha sp. nov., isolated from marine sediment.</title>
        <authorList>
            <person name="Zhao Y."/>
            <person name="Yi K."/>
        </authorList>
    </citation>
    <scope>NUCLEOTIDE SEQUENCE [LARGE SCALE GENOMIC DNA]</scope>
    <source>
        <strain evidence="3 4">ZYX-F-186</strain>
    </source>
</reference>
<accession>A0ABU0ZAG0</accession>